<protein>
    <recommendedName>
        <fullName evidence="3">Integrase catalytic domain-containing protein</fullName>
    </recommendedName>
</protein>
<keyword evidence="2" id="KW-1185">Reference proteome</keyword>
<evidence type="ECO:0008006" key="3">
    <source>
        <dbReference type="Google" id="ProtNLM"/>
    </source>
</evidence>
<dbReference type="EMBL" id="CP023173">
    <property type="protein sequence ID" value="ASZ09083.1"/>
    <property type="molecule type" value="Genomic_DNA"/>
</dbReference>
<reference evidence="1 2" key="1">
    <citation type="submission" date="2017-08" db="EMBL/GenBank/DDBJ databases">
        <title>Complete Genome Sequence of Mesoplasma chauliocola.</title>
        <authorList>
            <person name="Knight T.F.Jr."/>
            <person name="Citino T."/>
        </authorList>
    </citation>
    <scope>NUCLEOTIDE SEQUENCE [LARGE SCALE GENOMIC DNA]</scope>
    <source>
        <strain evidence="1 2">CHPA-2</strain>
    </source>
</reference>
<dbReference type="STRING" id="1336232.GCA_000518825_00298"/>
<dbReference type="RefSeq" id="WP_027875343.1">
    <property type="nucleotide sequence ID" value="NZ_CP023173.1"/>
</dbReference>
<proteinExistence type="predicted"/>
<dbReference type="Proteomes" id="UP000232229">
    <property type="component" value="Chromosome"/>
</dbReference>
<evidence type="ECO:0000313" key="2">
    <source>
        <dbReference type="Proteomes" id="UP000232229"/>
    </source>
</evidence>
<name>A0A249SNA7_9MOLU</name>
<organism evidence="1 2">
    <name type="scientific">Mesoplasma chauliocola</name>
    <dbReference type="NCBI Taxonomy" id="216427"/>
    <lineage>
        <taxon>Bacteria</taxon>
        <taxon>Bacillati</taxon>
        <taxon>Mycoplasmatota</taxon>
        <taxon>Mollicutes</taxon>
        <taxon>Entomoplasmatales</taxon>
        <taxon>Entomoplasmataceae</taxon>
        <taxon>Mesoplasma</taxon>
    </lineage>
</organism>
<dbReference type="InterPro" id="IPR012337">
    <property type="entry name" value="RNaseH-like_sf"/>
</dbReference>
<dbReference type="KEGG" id="mchc:CK556_01775"/>
<sequence length="75" mass="8359">MKRDCININGVILHSDRGVQYQNIANKNNIVISMGRTGVCYVNVVIESLHSLLKKGTIYNNKTIINSISRIPNTS</sequence>
<dbReference type="SUPFAM" id="SSF53098">
    <property type="entry name" value="Ribonuclease H-like"/>
    <property type="match status" value="1"/>
</dbReference>
<dbReference type="AlphaFoldDB" id="A0A249SNA7"/>
<evidence type="ECO:0000313" key="1">
    <source>
        <dbReference type="EMBL" id="ASZ09083.1"/>
    </source>
</evidence>
<accession>A0A249SNA7</accession>
<gene>
    <name evidence="1" type="ORF">CK556_01775</name>
</gene>